<name>A0A9N8W510_9GLOM</name>
<evidence type="ECO:0000313" key="1">
    <source>
        <dbReference type="EMBL" id="CAG8471155.1"/>
    </source>
</evidence>
<dbReference type="AlphaFoldDB" id="A0A9N8W510"/>
<protein>
    <submittedName>
        <fullName evidence="1">10199_t:CDS:1</fullName>
    </submittedName>
</protein>
<organism evidence="1 2">
    <name type="scientific">Cetraspora pellucida</name>
    <dbReference type="NCBI Taxonomy" id="1433469"/>
    <lineage>
        <taxon>Eukaryota</taxon>
        <taxon>Fungi</taxon>
        <taxon>Fungi incertae sedis</taxon>
        <taxon>Mucoromycota</taxon>
        <taxon>Glomeromycotina</taxon>
        <taxon>Glomeromycetes</taxon>
        <taxon>Diversisporales</taxon>
        <taxon>Gigasporaceae</taxon>
        <taxon>Cetraspora</taxon>
    </lineage>
</organism>
<dbReference type="EMBL" id="CAJVQA010000370">
    <property type="protein sequence ID" value="CAG8471155.1"/>
    <property type="molecule type" value="Genomic_DNA"/>
</dbReference>
<dbReference type="Proteomes" id="UP000789759">
    <property type="component" value="Unassembled WGS sequence"/>
</dbReference>
<proteinExistence type="predicted"/>
<feature type="non-terminal residue" evidence="1">
    <location>
        <position position="1"/>
    </location>
</feature>
<reference evidence="1" key="1">
    <citation type="submission" date="2021-06" db="EMBL/GenBank/DDBJ databases">
        <authorList>
            <person name="Kallberg Y."/>
            <person name="Tangrot J."/>
            <person name="Rosling A."/>
        </authorList>
    </citation>
    <scope>NUCLEOTIDE SEQUENCE</scope>
    <source>
        <strain evidence="1">FL966</strain>
    </source>
</reference>
<comment type="caution">
    <text evidence="1">The sequence shown here is derived from an EMBL/GenBank/DDBJ whole genome shotgun (WGS) entry which is preliminary data.</text>
</comment>
<keyword evidence="2" id="KW-1185">Reference proteome</keyword>
<sequence>PESSHNKEMRNFIWHQCKVGASKKYSSEVRRYCSDVYQLL</sequence>
<accession>A0A9N8W510</accession>
<evidence type="ECO:0000313" key="2">
    <source>
        <dbReference type="Proteomes" id="UP000789759"/>
    </source>
</evidence>
<gene>
    <name evidence="1" type="ORF">CPELLU_LOCUS1078</name>
</gene>